<comment type="subcellular location">
    <subcellularLocation>
        <location evidence="1">Membrane</location>
        <topology evidence="1">Multi-pass membrane protein</topology>
    </subcellularLocation>
</comment>
<keyword evidence="8 9" id="KW-0472">Membrane</keyword>
<evidence type="ECO:0000256" key="9">
    <source>
        <dbReference type="SAM" id="Phobius"/>
    </source>
</evidence>
<dbReference type="PANTHER" id="PTHR22601">
    <property type="entry name" value="ISP4 LIKE PROTEIN"/>
    <property type="match status" value="1"/>
</dbReference>
<feature type="transmembrane region" description="Helical" evidence="9">
    <location>
        <begin position="778"/>
        <end position="802"/>
    </location>
</feature>
<feature type="transmembrane region" description="Helical" evidence="9">
    <location>
        <begin position="379"/>
        <end position="405"/>
    </location>
</feature>
<evidence type="ECO:0000313" key="10">
    <source>
        <dbReference type="EMBL" id="SMQ55632.1"/>
    </source>
</evidence>
<sequence>MSKEGFDIKETARPATPPDVVIEQHENVEEKLEVTAEEKAKLKEGLQDITLERTIKIIKELVYMHEADQNFSGETLNSMKDFLANPPIDDVPEKNETLRLMKLEALLATENSPYAEVRAVADPTDDPDMPCSTLRAWFLGIIFCCFGVFIDTLFAFRYPNISVSANVAQLVAYPAGTFLARVLPKWSFTICGQKFELNPGPFSAKEHMMITIMANVAFTSPYTVAIIPVQALPQYFNMPFARDRGYQICISLAVNLFGIGLAGVLRRFLVYPSVAIWPMALQYVALIKAFHSEKDEPVRGPLKRVYTWSREKIFLWATLFMGIYFMLPGYLFGAMSLFSWMTWISPNNIHLDAVAGVAGGLGLNPWPTFDWNLSGYSGLYMPTFSIVNQIVGVLIAAVMILVIWYSNAWQTGYLPINSNRTYDNTGSRFNVTKILNSKGLFDEASYQQYSQPWFSAGYIVYTIWCFASYTAALSYVYFFYRQTIVRGFQAIWRQVRGKVEDGEVEEDIHYRLMKRYKEVPDWHYVILLIVPIVFGIAALTGWPTGASVGALFYGLLIPVIFILPIGIIQAVTGMPIAINTLAAIIGGLINAGNANGLIFFKCWAYISSWQALGFLSDLKLAHYVKVPPRTAFWCQIVATIIFAVVSSLQMNFIMAIKDVCTPDAPFRFTCPYQTSFFTVTLFYGVLSPKRLFGAGQRYNMMLLGFPLGFLLVFLYWLLQKKYPRSSFVRQIHPVMLCMGPVSFGAPYNLAFHLPNLYVNLFSFVYIRKRYLAFWSKWNYVISAAFSCGIAISALIIFFALQIPKDGNLVVNWWGNNVVNEGCEGSGGCPRLELGDSGTFGPASWS</sequence>
<name>A0A1X7S7H7_ZYMT9</name>
<dbReference type="AlphaFoldDB" id="A0A1X7S7H7"/>
<dbReference type="EMBL" id="LT853703">
    <property type="protein sequence ID" value="SMQ55632.1"/>
    <property type="molecule type" value="Genomic_DNA"/>
</dbReference>
<feature type="transmembrane region" description="Helical" evidence="9">
    <location>
        <begin position="136"/>
        <end position="156"/>
    </location>
</feature>
<evidence type="ECO:0008006" key="12">
    <source>
        <dbReference type="Google" id="ProtNLM"/>
    </source>
</evidence>
<evidence type="ECO:0000256" key="5">
    <source>
        <dbReference type="ARBA" id="ARBA00022856"/>
    </source>
</evidence>
<feature type="transmembrane region" description="Helical" evidence="9">
    <location>
        <begin position="574"/>
        <end position="592"/>
    </location>
</feature>
<evidence type="ECO:0000256" key="8">
    <source>
        <dbReference type="ARBA" id="ARBA00023136"/>
    </source>
</evidence>
<accession>A0A1X7S7H7</accession>
<gene>
    <name evidence="10" type="ORF">ZT3D7_G10787</name>
</gene>
<keyword evidence="7 9" id="KW-1133">Transmembrane helix</keyword>
<feature type="transmembrane region" description="Helical" evidence="9">
    <location>
        <begin position="313"/>
        <end position="343"/>
    </location>
</feature>
<dbReference type="InterPro" id="IPR004813">
    <property type="entry name" value="OPT"/>
</dbReference>
<evidence type="ECO:0000313" key="11">
    <source>
        <dbReference type="Proteomes" id="UP000215127"/>
    </source>
</evidence>
<evidence type="ECO:0000256" key="6">
    <source>
        <dbReference type="ARBA" id="ARBA00022927"/>
    </source>
</evidence>
<keyword evidence="5" id="KW-0571">Peptide transport</keyword>
<feature type="transmembrane region" description="Helical" evidence="9">
    <location>
        <begin position="630"/>
        <end position="654"/>
    </location>
</feature>
<keyword evidence="4 9" id="KW-0812">Transmembrane</keyword>
<dbReference type="NCBIfam" id="TIGR00728">
    <property type="entry name" value="OPT_sfam"/>
    <property type="match status" value="1"/>
</dbReference>
<keyword evidence="6" id="KW-0653">Protein transport</keyword>
<feature type="transmembrane region" description="Helical" evidence="9">
    <location>
        <begin position="275"/>
        <end position="292"/>
    </location>
</feature>
<protein>
    <recommendedName>
        <fullName evidence="12">OPT family small oligopeptide transporter</fullName>
    </recommendedName>
</protein>
<keyword evidence="11" id="KW-1185">Reference proteome</keyword>
<feature type="transmembrane region" description="Helical" evidence="9">
    <location>
        <begin position="248"/>
        <end position="269"/>
    </location>
</feature>
<feature type="transmembrane region" description="Helical" evidence="9">
    <location>
        <begin position="458"/>
        <end position="480"/>
    </location>
</feature>
<evidence type="ECO:0000256" key="2">
    <source>
        <dbReference type="ARBA" id="ARBA00008807"/>
    </source>
</evidence>
<dbReference type="GO" id="GO:0035673">
    <property type="term" value="F:oligopeptide transmembrane transporter activity"/>
    <property type="evidence" value="ECO:0007669"/>
    <property type="project" value="InterPro"/>
</dbReference>
<organism evidence="10 11">
    <name type="scientific">Zymoseptoria tritici (strain ST99CH_3D7)</name>
    <dbReference type="NCBI Taxonomy" id="1276538"/>
    <lineage>
        <taxon>Eukaryota</taxon>
        <taxon>Fungi</taxon>
        <taxon>Dikarya</taxon>
        <taxon>Ascomycota</taxon>
        <taxon>Pezizomycotina</taxon>
        <taxon>Dothideomycetes</taxon>
        <taxon>Dothideomycetidae</taxon>
        <taxon>Mycosphaerellales</taxon>
        <taxon>Mycosphaerellaceae</taxon>
        <taxon>Zymoseptoria</taxon>
    </lineage>
</organism>
<feature type="transmembrane region" description="Helical" evidence="9">
    <location>
        <begin position="207"/>
        <end position="227"/>
    </location>
</feature>
<dbReference type="GO" id="GO:0015031">
    <property type="term" value="P:protein transport"/>
    <property type="evidence" value="ECO:0007669"/>
    <property type="project" value="UniProtKB-KW"/>
</dbReference>
<feature type="transmembrane region" description="Helical" evidence="9">
    <location>
        <begin position="749"/>
        <end position="766"/>
    </location>
</feature>
<dbReference type="InterPro" id="IPR004648">
    <property type="entry name" value="Oligpept_transpt"/>
</dbReference>
<dbReference type="NCBIfam" id="TIGR00727">
    <property type="entry name" value="ISP4_OPT"/>
    <property type="match status" value="1"/>
</dbReference>
<feature type="transmembrane region" description="Helical" evidence="9">
    <location>
        <begin position="698"/>
        <end position="718"/>
    </location>
</feature>
<comment type="similarity">
    <text evidence="2">Belongs to the oligopeptide OPT transporter family.</text>
</comment>
<evidence type="ECO:0000256" key="1">
    <source>
        <dbReference type="ARBA" id="ARBA00004141"/>
    </source>
</evidence>
<proteinExistence type="inferred from homology"/>
<evidence type="ECO:0000256" key="4">
    <source>
        <dbReference type="ARBA" id="ARBA00022692"/>
    </source>
</evidence>
<feature type="transmembrane region" description="Helical" evidence="9">
    <location>
        <begin position="548"/>
        <end position="567"/>
    </location>
</feature>
<reference evidence="10 11" key="1">
    <citation type="submission" date="2016-06" db="EMBL/GenBank/DDBJ databases">
        <authorList>
            <person name="Kjaerup R.B."/>
            <person name="Dalgaard T.S."/>
            <person name="Juul-Madsen H.R."/>
        </authorList>
    </citation>
    <scope>NUCLEOTIDE SEQUENCE [LARGE SCALE GENOMIC DNA]</scope>
</reference>
<evidence type="ECO:0000256" key="7">
    <source>
        <dbReference type="ARBA" id="ARBA00022989"/>
    </source>
</evidence>
<dbReference type="Proteomes" id="UP000215127">
    <property type="component" value="Chromosome 12"/>
</dbReference>
<feature type="transmembrane region" description="Helical" evidence="9">
    <location>
        <begin position="666"/>
        <end position="686"/>
    </location>
</feature>
<dbReference type="GO" id="GO:0016020">
    <property type="term" value="C:membrane"/>
    <property type="evidence" value="ECO:0007669"/>
    <property type="project" value="UniProtKB-SubCell"/>
</dbReference>
<keyword evidence="3" id="KW-0813">Transport</keyword>
<dbReference type="Pfam" id="PF03169">
    <property type="entry name" value="OPT"/>
    <property type="match status" value="1"/>
</dbReference>
<feature type="transmembrane region" description="Helical" evidence="9">
    <location>
        <begin position="522"/>
        <end position="542"/>
    </location>
</feature>
<evidence type="ECO:0000256" key="3">
    <source>
        <dbReference type="ARBA" id="ARBA00022448"/>
    </source>
</evidence>